<feature type="non-terminal residue" evidence="2">
    <location>
        <position position="1"/>
    </location>
</feature>
<dbReference type="EMBL" id="JANBPK010001239">
    <property type="protein sequence ID" value="KAJ2924191.1"/>
    <property type="molecule type" value="Genomic_DNA"/>
</dbReference>
<organism evidence="2 3">
    <name type="scientific">Candolleomyces eurysporus</name>
    <dbReference type="NCBI Taxonomy" id="2828524"/>
    <lineage>
        <taxon>Eukaryota</taxon>
        <taxon>Fungi</taxon>
        <taxon>Dikarya</taxon>
        <taxon>Basidiomycota</taxon>
        <taxon>Agaricomycotina</taxon>
        <taxon>Agaricomycetes</taxon>
        <taxon>Agaricomycetidae</taxon>
        <taxon>Agaricales</taxon>
        <taxon>Agaricineae</taxon>
        <taxon>Psathyrellaceae</taxon>
        <taxon>Candolleomyces</taxon>
    </lineage>
</organism>
<accession>A0A9W8IVN4</accession>
<comment type="caution">
    <text evidence="2">The sequence shown here is derived from an EMBL/GenBank/DDBJ whole genome shotgun (WGS) entry which is preliminary data.</text>
</comment>
<name>A0A9W8IVN4_9AGAR</name>
<evidence type="ECO:0000313" key="2">
    <source>
        <dbReference type="EMBL" id="KAJ2924191.1"/>
    </source>
</evidence>
<dbReference type="InterPro" id="IPR040648">
    <property type="entry name" value="HMGXB3_CxC4"/>
</dbReference>
<dbReference type="AlphaFoldDB" id="A0A9W8IVN4"/>
<dbReference type="Pfam" id="PF18717">
    <property type="entry name" value="CxC4"/>
    <property type="match status" value="1"/>
</dbReference>
<dbReference type="PANTHER" id="PTHR34305:SF1">
    <property type="entry name" value="SWIM-TYPE DOMAIN-CONTAINING PROTEIN"/>
    <property type="match status" value="1"/>
</dbReference>
<protein>
    <recommendedName>
        <fullName evidence="1">HMG domain-containing protein</fullName>
    </recommendedName>
</protein>
<keyword evidence="3" id="KW-1185">Reference proteome</keyword>
<feature type="domain" description="HMG" evidence="1">
    <location>
        <begin position="97"/>
        <end position="201"/>
    </location>
</feature>
<reference evidence="2" key="1">
    <citation type="submission" date="2022-06" db="EMBL/GenBank/DDBJ databases">
        <title>Genome Sequence of Candolleomyces eurysporus.</title>
        <authorList>
            <person name="Buettner E."/>
        </authorList>
    </citation>
    <scope>NUCLEOTIDE SEQUENCE</scope>
    <source>
        <strain evidence="2">VTCC 930004</strain>
    </source>
</reference>
<proteinExistence type="predicted"/>
<dbReference type="OrthoDB" id="5598737at2759"/>
<evidence type="ECO:0000259" key="1">
    <source>
        <dbReference type="Pfam" id="PF18717"/>
    </source>
</evidence>
<gene>
    <name evidence="2" type="ORF">H1R20_g12899</name>
</gene>
<sequence length="504" mass="56102">MLPSTGSWKCSKDSGTCVHIQAAYEILAKILGDAVTYDPQRIKQNRMSGTSIVSESQSGSVSHLPVLRPLFISLKTDPVLYARPKPFREPPSSVLGIGTQASCPCLGGHTFVNPQMPTVIHTCRIFTLYASHSAEIELQSCPKCPRARRRFIGPDLREQGLLNYNNKLLISHELLNEYTMAYVASETPFVAWVTVMQHSGSTKAVVEHLDCVAFIHKGIEKECEVLASLFLDAYGAVAFSQRLSPPKGYERFFLQIAAEESILQLINAVALAGLQNFIANPLPEYLTKILSIPGLYRIMEGRDSLQDFVPLFQWLANRVETVLWELSVDTSPIPTISGSSTASEWSQIHHRPKYPKIRGDGKKDKLAPRRDRCGKYYTQYRSDGLTGESEGQNDVFSTMITRWPVAPKRVIYDFACALGPYCMLREPEFFKNTFFAIDHFHAAGHSKCSPAAFLSEYANADPRLVAINSSAGECGNSGLKKIRKSDGDDEVVVVLWTMPMLRNI</sequence>
<dbReference type="Proteomes" id="UP001140091">
    <property type="component" value="Unassembled WGS sequence"/>
</dbReference>
<dbReference type="PANTHER" id="PTHR34305">
    <property type="entry name" value="EXPRESSED PROTEIN"/>
    <property type="match status" value="1"/>
</dbReference>
<evidence type="ECO:0000313" key="3">
    <source>
        <dbReference type="Proteomes" id="UP001140091"/>
    </source>
</evidence>